<protein>
    <submittedName>
        <fullName evidence="1">Uncharacterized protein</fullName>
    </submittedName>
</protein>
<dbReference type="AlphaFoldDB" id="A0A0L6V8N5"/>
<accession>A0A0L6V8N5</accession>
<dbReference type="EMBL" id="LAVV01007081">
    <property type="protein sequence ID" value="KNZ57176.1"/>
    <property type="molecule type" value="Genomic_DNA"/>
</dbReference>
<reference evidence="1 2" key="1">
    <citation type="submission" date="2015-08" db="EMBL/GenBank/DDBJ databases">
        <title>Next Generation Sequencing and Analysis of the Genome of Puccinia sorghi L Schw, the Causal Agent of Maize Common Rust.</title>
        <authorList>
            <person name="Rochi L."/>
            <person name="Burguener G."/>
            <person name="Darino M."/>
            <person name="Turjanski A."/>
            <person name="Kreff E."/>
            <person name="Dieguez M.J."/>
            <person name="Sacco F."/>
        </authorList>
    </citation>
    <scope>NUCLEOTIDE SEQUENCE [LARGE SCALE GENOMIC DNA]</scope>
    <source>
        <strain evidence="1 2">RO10H11247</strain>
    </source>
</reference>
<comment type="caution">
    <text evidence="1">The sequence shown here is derived from an EMBL/GenBank/DDBJ whole genome shotgun (WGS) entry which is preliminary data.</text>
</comment>
<gene>
    <name evidence="1" type="ORF">VP01_221g1</name>
</gene>
<dbReference type="Proteomes" id="UP000037035">
    <property type="component" value="Unassembled WGS sequence"/>
</dbReference>
<organism evidence="1 2">
    <name type="scientific">Puccinia sorghi</name>
    <dbReference type="NCBI Taxonomy" id="27349"/>
    <lineage>
        <taxon>Eukaryota</taxon>
        <taxon>Fungi</taxon>
        <taxon>Dikarya</taxon>
        <taxon>Basidiomycota</taxon>
        <taxon>Pucciniomycotina</taxon>
        <taxon>Pucciniomycetes</taxon>
        <taxon>Pucciniales</taxon>
        <taxon>Pucciniaceae</taxon>
        <taxon>Puccinia</taxon>
    </lineage>
</organism>
<evidence type="ECO:0000313" key="2">
    <source>
        <dbReference type="Proteomes" id="UP000037035"/>
    </source>
</evidence>
<proteinExistence type="predicted"/>
<name>A0A0L6V8N5_9BASI</name>
<dbReference type="VEuPathDB" id="FungiDB:VP01_221g1"/>
<sequence length="442" mass="51265">MLGRTPQLTWVVDIFVAEAKELKVEWWCVLLGVEISNFSKCIIWLHKNNLCPRLITNIIYAELNYLTDTPQGQRRSREDGSFFSTRPAQLAEKRRKELMGLIPWTISALEILQSIQKPEYILPLNSYSLWHYVRTQSTTSIIKIIIAVEFAANKYIKYVYNIIRVTQEKFHMYCSLWEILPIHSISNKVTQDVIVLKHTNSTLGKFPPPTFRVVFPSPHHQPFQHWNFIVAARLPPLTSSQSVQLLFYYSSFKHSSAVTSVFFTCISSKRIIKKFHPTLSLLDSTWHIHWIPQVSYTYKLTDKAMILSSDKTLNIYRKEFTEASWWISFINKEGMSGIFNMQDFGYSGVSLLTDSRPNWPKMRMHLCVPIFLWRANFCMAGPFGSQWNRSWFLIVATVLADRKALLLAVVETSSWACVIHEISVGLKFWGIIEQCTITSLAF</sequence>
<keyword evidence="2" id="KW-1185">Reference proteome</keyword>
<evidence type="ECO:0000313" key="1">
    <source>
        <dbReference type="EMBL" id="KNZ57176.1"/>
    </source>
</evidence>